<protein>
    <submittedName>
        <fullName evidence="4">Rhodanese homology domain pair protein</fullName>
    </submittedName>
</protein>
<dbReference type="EMBL" id="CP000148">
    <property type="protein sequence ID" value="ABB30774.1"/>
    <property type="molecule type" value="Genomic_DNA"/>
</dbReference>
<dbReference type="InterPro" id="IPR001763">
    <property type="entry name" value="Rhodanese-like_dom"/>
</dbReference>
<evidence type="ECO:0000256" key="1">
    <source>
        <dbReference type="ARBA" id="ARBA00022679"/>
    </source>
</evidence>
<accession>Q39YA0</accession>
<dbReference type="SUPFAM" id="SSF52821">
    <property type="entry name" value="Rhodanese/Cell cycle control phosphatase"/>
    <property type="match status" value="2"/>
</dbReference>
<dbReference type="HOGENOM" id="CLU_620750_0_0_7"/>
<reference evidence="4 5" key="2">
    <citation type="journal article" date="2009" name="BMC Microbiol.">
        <title>The genome sequence of Geobacter metallireducens: features of metabolism, physiology and regulation common and dissimilar to Geobacter sulfurreducens.</title>
        <authorList>
            <person name="Aklujkar M."/>
            <person name="Krushkal J."/>
            <person name="DiBartolo G."/>
            <person name="Lapidus A."/>
            <person name="Land M.L."/>
            <person name="Lovley D.R."/>
        </authorList>
    </citation>
    <scope>NUCLEOTIDE SEQUENCE [LARGE SCALE GENOMIC DNA]</scope>
    <source>
        <strain evidence="5">ATCC 53774 / DSM 7210 / GS-15</strain>
    </source>
</reference>
<evidence type="ECO:0000259" key="3">
    <source>
        <dbReference type="PROSITE" id="PS50206"/>
    </source>
</evidence>
<dbReference type="GO" id="GO:0004792">
    <property type="term" value="F:thiosulfate-cyanide sulfurtransferase activity"/>
    <property type="evidence" value="ECO:0007669"/>
    <property type="project" value="InterPro"/>
</dbReference>
<dbReference type="KEGG" id="gme:Gmet_0531"/>
<proteinExistence type="predicted"/>
<reference evidence="4 5" key="1">
    <citation type="submission" date="2005-10" db="EMBL/GenBank/DDBJ databases">
        <title>Complete sequence of Geobacter metallireducens GS-15.</title>
        <authorList>
            <consortium name="US DOE Joint Genome Institute"/>
            <person name="Copeland A."/>
            <person name="Lucas S."/>
            <person name="Lapidus A."/>
            <person name="Barry K."/>
            <person name="Detter J.C."/>
            <person name="Glavina T."/>
            <person name="Hammon N."/>
            <person name="Israni S."/>
            <person name="Pitluck S."/>
            <person name="Di Bartolo G."/>
            <person name="Chain P."/>
            <person name="Schmutz J."/>
            <person name="Larimer F."/>
            <person name="Land M."/>
            <person name="Kyrpides N."/>
            <person name="Ivanova N."/>
            <person name="Richardson P."/>
        </authorList>
    </citation>
    <scope>NUCLEOTIDE SEQUENCE [LARGE SCALE GENOMIC DNA]</scope>
    <source>
        <strain evidence="5">ATCC 53774 / DSM 7210 / GS-15</strain>
    </source>
</reference>
<dbReference type="PROSITE" id="PS50206">
    <property type="entry name" value="RHODANESE_3"/>
    <property type="match status" value="2"/>
</dbReference>
<dbReference type="NCBIfam" id="NF040901">
    <property type="entry name" value="SeO3_TeO2_ExtH"/>
    <property type="match status" value="1"/>
</dbReference>
<evidence type="ECO:0000313" key="4">
    <source>
        <dbReference type="EMBL" id="ABB30774.1"/>
    </source>
</evidence>
<dbReference type="PROSITE" id="PS00380">
    <property type="entry name" value="RHODANESE_1"/>
    <property type="match status" value="1"/>
</dbReference>
<sequence length="445" mass="46810">MAKQAWRKGRIILSGMLGVVALAMLTLWGCGGGGGKSYDTPSLNGPAPVATKTATPLVDAVTLKGWLDAGLVNKAAGSERVVILEFSGSYVDTSVTPNVTKLRYNDGHIPGAIRVDLTAELMANRVEGPAEFAQMVASGAQMDALIKRCGIDENTTIVFTTSEAEMNSNTLWNITRPYTTFRYWGFPKERLKVLDGGNKAWVAAAYPMTTVAPTITASTYNVTPLNTNRVKANLRASLSEMIAAVNAGTGLIIDGRTDGVPGSTTDLVESSKYVVFEGRMTGGSGYSHVNLVDATTKKFKDPAVVAADMTTKGLDLTKNTIYAMCRAGNIASALFFYFDGILYNDGSKNVVWYDGSWGQWGLMSDNAAKGGKLPVGSAWATDSLTLPITYDADLGRTVVDITYRLDPTVSHATATANQIEDADKAYLSPVTSGGGGAGGGGGGGC</sequence>
<dbReference type="Pfam" id="PF00581">
    <property type="entry name" value="Rhodanese"/>
    <property type="match status" value="1"/>
</dbReference>
<dbReference type="PANTHER" id="PTHR11364">
    <property type="entry name" value="THIOSULFATE SULFERTANSFERASE"/>
    <property type="match status" value="1"/>
</dbReference>
<name>Q39YA0_GEOMG</name>
<dbReference type="InterPro" id="IPR045078">
    <property type="entry name" value="TST/MPST-like"/>
</dbReference>
<keyword evidence="2" id="KW-0677">Repeat</keyword>
<feature type="domain" description="Rhodanese" evidence="3">
    <location>
        <begin position="104"/>
        <end position="210"/>
    </location>
</feature>
<dbReference type="RefSeq" id="WP_004512227.1">
    <property type="nucleotide sequence ID" value="NC_007517.1"/>
</dbReference>
<dbReference type="STRING" id="269799.Gmet_0531"/>
<organism evidence="4 5">
    <name type="scientific">Geobacter metallireducens (strain ATCC 53774 / DSM 7210 / GS-15)</name>
    <dbReference type="NCBI Taxonomy" id="269799"/>
    <lineage>
        <taxon>Bacteria</taxon>
        <taxon>Pseudomonadati</taxon>
        <taxon>Thermodesulfobacteriota</taxon>
        <taxon>Desulfuromonadia</taxon>
        <taxon>Geobacterales</taxon>
        <taxon>Geobacteraceae</taxon>
        <taxon>Geobacter</taxon>
    </lineage>
</organism>
<dbReference type="AlphaFoldDB" id="Q39YA0"/>
<dbReference type="eggNOG" id="COG2897">
    <property type="taxonomic scope" value="Bacteria"/>
</dbReference>
<dbReference type="PANTHER" id="PTHR11364:SF27">
    <property type="entry name" value="SULFURTRANSFERASE"/>
    <property type="match status" value="1"/>
</dbReference>
<evidence type="ECO:0000313" key="5">
    <source>
        <dbReference type="Proteomes" id="UP000007073"/>
    </source>
</evidence>
<dbReference type="SMART" id="SM00450">
    <property type="entry name" value="RHOD"/>
    <property type="match status" value="1"/>
</dbReference>
<evidence type="ECO:0000256" key="2">
    <source>
        <dbReference type="ARBA" id="ARBA00022737"/>
    </source>
</evidence>
<dbReference type="Gene3D" id="3.40.250.10">
    <property type="entry name" value="Rhodanese-like domain"/>
    <property type="match status" value="2"/>
</dbReference>
<keyword evidence="5" id="KW-1185">Reference proteome</keyword>
<dbReference type="InterPro" id="IPR001307">
    <property type="entry name" value="Thiosulphate_STrfase_CS"/>
</dbReference>
<gene>
    <name evidence="4" type="ordered locus">Gmet_0531</name>
</gene>
<dbReference type="InterPro" id="IPR036873">
    <property type="entry name" value="Rhodanese-like_dom_sf"/>
</dbReference>
<dbReference type="Proteomes" id="UP000007073">
    <property type="component" value="Chromosome"/>
</dbReference>
<feature type="domain" description="Rhodanese" evidence="3">
    <location>
        <begin position="320"/>
        <end position="369"/>
    </location>
</feature>
<keyword evidence="1" id="KW-0808">Transferase</keyword>